<evidence type="ECO:0000313" key="3">
    <source>
        <dbReference type="EMBL" id="QJR75748.1"/>
    </source>
</evidence>
<dbReference type="EMBL" id="CP046176">
    <property type="protein sequence ID" value="QJR75748.1"/>
    <property type="molecule type" value="Genomic_DNA"/>
</dbReference>
<dbReference type="RefSeq" id="WP_007837086.1">
    <property type="nucleotide sequence ID" value="NZ_CP046176.1"/>
</dbReference>
<dbReference type="EMBL" id="VVZB01000004">
    <property type="protein sequence ID" value="KAA5383376.1"/>
    <property type="molecule type" value="Genomic_DNA"/>
</dbReference>
<proteinExistence type="predicted"/>
<reference evidence="2 4" key="1">
    <citation type="journal article" date="2019" name="Nat. Med.">
        <title>A library of human gut bacterial isolates paired with longitudinal multiomics data enables mechanistic microbiome research.</title>
        <authorList>
            <person name="Poyet M."/>
            <person name="Groussin M."/>
            <person name="Gibbons S.M."/>
            <person name="Avila-Pacheco J."/>
            <person name="Jiang X."/>
            <person name="Kearney S.M."/>
            <person name="Perrotta A.R."/>
            <person name="Berdy B."/>
            <person name="Zhao S."/>
            <person name="Lieberman T.D."/>
            <person name="Swanson P.K."/>
            <person name="Smith M."/>
            <person name="Roesemann S."/>
            <person name="Alexander J.E."/>
            <person name="Rich S.A."/>
            <person name="Livny J."/>
            <person name="Vlamakis H."/>
            <person name="Clish C."/>
            <person name="Bullock K."/>
            <person name="Deik A."/>
            <person name="Scott J."/>
            <person name="Pierce K.A."/>
            <person name="Xavier R.J."/>
            <person name="Alm E.J."/>
        </authorList>
    </citation>
    <scope>NUCLEOTIDE SEQUENCE [LARGE SCALE GENOMIC DNA]</scope>
    <source>
        <strain evidence="2 4">BIOML-A5</strain>
    </source>
</reference>
<accession>A0A1Y4PHZ8</accession>
<dbReference type="AlphaFoldDB" id="A0A1Y4PHZ8"/>
<evidence type="ECO:0000313" key="2">
    <source>
        <dbReference type="EMBL" id="KAA5383376.1"/>
    </source>
</evidence>
<reference evidence="3 5" key="2">
    <citation type="submission" date="2019-11" db="EMBL/GenBank/DDBJ databases">
        <title>Complete genome sequence of Bacteroides dorei DSM 17855.</title>
        <authorList>
            <person name="Russell J.T."/>
        </authorList>
    </citation>
    <scope>NUCLEOTIDE SEQUENCE [LARGE SCALE GENOMIC DNA]</scope>
    <source>
        <strain evidence="3 5">DSM 17855</strain>
    </source>
</reference>
<organism evidence="2 4">
    <name type="scientific">Phocaeicola dorei</name>
    <dbReference type="NCBI Taxonomy" id="357276"/>
    <lineage>
        <taxon>Bacteria</taxon>
        <taxon>Pseudomonadati</taxon>
        <taxon>Bacteroidota</taxon>
        <taxon>Bacteroidia</taxon>
        <taxon>Bacteroidales</taxon>
        <taxon>Bacteroidaceae</taxon>
        <taxon>Phocaeicola</taxon>
    </lineage>
</organism>
<dbReference type="Proteomes" id="UP000500949">
    <property type="component" value="Chromosome"/>
</dbReference>
<gene>
    <name evidence="2" type="ORF">F2Y61_11125</name>
    <name evidence="3" type="ORF">GKD17_04780</name>
</gene>
<name>A0A1Y4PHZ8_9BACT</name>
<dbReference type="GeneID" id="93445996"/>
<protein>
    <submittedName>
        <fullName evidence="2">Uncharacterized protein</fullName>
    </submittedName>
</protein>
<sequence length="347" mass="39602">MAIKALKQSVSISETQKMIHQWKRRGVNDPTITKLLDLYLGIPAYMNSQGIYPLCNFYDLRLSLRFSYTSALVAAVTNCQSFGMIWDEAHTKIIAFYSPLWYHKEDGKPMEPPQHPARKTPQDAAFNNNIVYNINNIYPPEDSHQGCSAGNGVPNAKKTDTPRPPSEIPQETPDNGKTSPAPSPATDFFHRLNTSPEEKQRVLVPLINSIAADHSYTRPKALQGLVILVNQFLIPYFDADPRFSRNSHTGRIIWLQNLMKTRHGQSLMKQAIARLSSELSKNLEEKRRKLREFRPISPFEWKEPDKDIRYYDDPIDGKVEIPEDAPPRPAHTAIWNVLSEKWVDLNG</sequence>
<dbReference type="Proteomes" id="UP000347681">
    <property type="component" value="Unassembled WGS sequence"/>
</dbReference>
<evidence type="ECO:0000313" key="4">
    <source>
        <dbReference type="Proteomes" id="UP000347681"/>
    </source>
</evidence>
<evidence type="ECO:0000313" key="5">
    <source>
        <dbReference type="Proteomes" id="UP000500949"/>
    </source>
</evidence>
<evidence type="ECO:0000256" key="1">
    <source>
        <dbReference type="SAM" id="MobiDB-lite"/>
    </source>
</evidence>
<feature type="region of interest" description="Disordered" evidence="1">
    <location>
        <begin position="143"/>
        <end position="186"/>
    </location>
</feature>